<dbReference type="Proteomes" id="UP000268310">
    <property type="component" value="Chromosome"/>
</dbReference>
<feature type="transmembrane region" description="Helical" evidence="1">
    <location>
        <begin position="181"/>
        <end position="204"/>
    </location>
</feature>
<dbReference type="SUPFAM" id="SSF158560">
    <property type="entry name" value="BH3980-like"/>
    <property type="match status" value="1"/>
</dbReference>
<feature type="transmembrane region" description="Helical" evidence="1">
    <location>
        <begin position="125"/>
        <end position="148"/>
    </location>
</feature>
<keyword evidence="1" id="KW-1133">Transmembrane helix</keyword>
<dbReference type="Proteomes" id="UP001157039">
    <property type="component" value="Unassembled WGS sequence"/>
</dbReference>
<evidence type="ECO:0000256" key="1">
    <source>
        <dbReference type="SAM" id="Phobius"/>
    </source>
</evidence>
<proteinExistence type="predicted"/>
<reference evidence="3 5" key="2">
    <citation type="journal article" date="2014" name="Int. J. Syst. Evol. Microbiol.">
        <title>Complete genome sequence of Corynebacterium casei LMG S-19264T (=DSM 44701T), isolated from a smear-ripened cheese.</title>
        <authorList>
            <consortium name="US DOE Joint Genome Institute (JGI-PGF)"/>
            <person name="Walter F."/>
            <person name="Albersmeier A."/>
            <person name="Kalinowski J."/>
            <person name="Ruckert C."/>
        </authorList>
    </citation>
    <scope>NUCLEOTIDE SEQUENCE [LARGE SCALE GENOMIC DNA]</scope>
    <source>
        <strain evidence="3 5">NBRC 114545</strain>
    </source>
</reference>
<reference evidence="2 4" key="1">
    <citation type="journal article" date="2012" name="Int. J. Syst. Evol. Microbiol.">
        <title>Characterization of Tetragenococcus strains from sugar thick juice reveals a novel species, Tetragenococcus osmophilus sp. nov., and divides Tetragenococcus halophilus into two subspecies, T. halophilus subsp. halophilus subsp. nov. and T. halophilus subsp. flandriensis subsp. nov.</title>
        <authorList>
            <person name="Juste A."/>
            <person name="Van Trappen S."/>
            <person name="Verreth C."/>
            <person name="Cleenwerck I."/>
            <person name="De Vos P."/>
            <person name="Lievens B."/>
            <person name="Willems K.A."/>
        </authorList>
    </citation>
    <scope>NUCLEOTIDE SEQUENCE [LARGE SCALE GENOMIC DNA]</scope>
    <source>
        <strain evidence="2 4">JCM 31126</strain>
    </source>
</reference>
<evidence type="ECO:0000313" key="2">
    <source>
        <dbReference type="EMBL" id="AYW47834.1"/>
    </source>
</evidence>
<dbReference type="Gene3D" id="1.10.1900.10">
    <property type="entry name" value="c-terminal domain of poly(a) binding protein"/>
    <property type="match status" value="1"/>
</dbReference>
<feature type="transmembrane region" description="Helical" evidence="1">
    <location>
        <begin position="155"/>
        <end position="175"/>
    </location>
</feature>
<dbReference type="AlphaFoldDB" id="A0AA37XL10"/>
<sequence>MTTKEIIAENNNLQYFLTKPNKKYYENLLVYVRAMSLFRDEQTSEQLLLEILQDILEAQNDGRTAEEYFGKNPKQIADDIIHQLSFDLVSTLKIIFYGIGAFWLFTSLPELVFPGEDFDIGKFLITSIYISFFALFTLHLLGYSVYYYQSKIRKISVYSLVALSLTIGVGLQIWLSTPWKIQLNGVVGIALIGLILAGLTYLFYNVDDKKLWSSLVPLILISAISGIITRTNILYETFTIENIRLGVAIALIIGLVLQSLIIFINFKKQN</sequence>
<dbReference type="RefSeq" id="WP_123935275.1">
    <property type="nucleotide sequence ID" value="NZ_BSUW01000001.1"/>
</dbReference>
<gene>
    <name evidence="2" type="ORF">C7K38_05375</name>
    <name evidence="3" type="ORF">GCM10025885_15770</name>
</gene>
<feature type="transmembrane region" description="Helical" evidence="1">
    <location>
        <begin position="211"/>
        <end position="233"/>
    </location>
</feature>
<accession>A0AA37XL10</accession>
<evidence type="ECO:0000313" key="3">
    <source>
        <dbReference type="EMBL" id="GMA72528.1"/>
    </source>
</evidence>
<keyword evidence="1" id="KW-0812">Transmembrane</keyword>
<name>A0AA37XL10_9ENTE</name>
<dbReference type="EMBL" id="CP027783">
    <property type="protein sequence ID" value="AYW47834.1"/>
    <property type="molecule type" value="Genomic_DNA"/>
</dbReference>
<dbReference type="PANTHER" id="PTHR41307:SF1">
    <property type="entry name" value="MEMBRANE PROTEIN"/>
    <property type="match status" value="1"/>
</dbReference>
<reference evidence="3" key="4">
    <citation type="submission" date="2023-02" db="EMBL/GenBank/DDBJ databases">
        <authorList>
            <person name="Sun Q."/>
            <person name="Mori K."/>
        </authorList>
    </citation>
    <scope>NUCLEOTIDE SEQUENCE</scope>
    <source>
        <strain evidence="3">NBRC 114545</strain>
    </source>
</reference>
<keyword evidence="1" id="KW-0472">Membrane</keyword>
<dbReference type="PANTHER" id="PTHR41307">
    <property type="entry name" value="MEMBRANE PROTEIN-RELATED"/>
    <property type="match status" value="1"/>
</dbReference>
<feature type="transmembrane region" description="Helical" evidence="1">
    <location>
        <begin position="245"/>
        <end position="266"/>
    </location>
</feature>
<organism evidence="3 5">
    <name type="scientific">Tetragenococcus osmophilus</name>
    <dbReference type="NCBI Taxonomy" id="526944"/>
    <lineage>
        <taxon>Bacteria</taxon>
        <taxon>Bacillati</taxon>
        <taxon>Bacillota</taxon>
        <taxon>Bacilli</taxon>
        <taxon>Lactobacillales</taxon>
        <taxon>Enterococcaceae</taxon>
        <taxon>Tetragenococcus</taxon>
    </lineage>
</organism>
<protein>
    <recommendedName>
        <fullName evidence="6">DUF1129 domain-containing protein</fullName>
    </recommendedName>
</protein>
<evidence type="ECO:0000313" key="4">
    <source>
        <dbReference type="Proteomes" id="UP000268310"/>
    </source>
</evidence>
<dbReference type="KEGG" id="too:C7K38_05375"/>
<keyword evidence="4" id="KW-1185">Reference proteome</keyword>
<dbReference type="EMBL" id="BSUW01000001">
    <property type="protein sequence ID" value="GMA72528.1"/>
    <property type="molecule type" value="Genomic_DNA"/>
</dbReference>
<evidence type="ECO:0000313" key="5">
    <source>
        <dbReference type="Proteomes" id="UP001157039"/>
    </source>
</evidence>
<evidence type="ECO:0008006" key="6">
    <source>
        <dbReference type="Google" id="ProtNLM"/>
    </source>
</evidence>
<feature type="transmembrane region" description="Helical" evidence="1">
    <location>
        <begin position="84"/>
        <end position="105"/>
    </location>
</feature>
<reference evidence="2" key="3">
    <citation type="submission" date="2018-03" db="EMBL/GenBank/DDBJ databases">
        <authorList>
            <person name="Jeon C.O."/>
        </authorList>
    </citation>
    <scope>NUCLEOTIDE SEQUENCE</scope>
    <source>
        <strain evidence="2">JCM 31126</strain>
    </source>
</reference>